<name>A5AHJ2_VITVI</name>
<organism evidence="1">
    <name type="scientific">Vitis vinifera</name>
    <name type="common">Grape</name>
    <dbReference type="NCBI Taxonomy" id="29760"/>
    <lineage>
        <taxon>Eukaryota</taxon>
        <taxon>Viridiplantae</taxon>
        <taxon>Streptophyta</taxon>
        <taxon>Embryophyta</taxon>
        <taxon>Tracheophyta</taxon>
        <taxon>Spermatophyta</taxon>
        <taxon>Magnoliopsida</taxon>
        <taxon>eudicotyledons</taxon>
        <taxon>Gunneridae</taxon>
        <taxon>Pentapetalae</taxon>
        <taxon>rosids</taxon>
        <taxon>Vitales</taxon>
        <taxon>Vitaceae</taxon>
        <taxon>Viteae</taxon>
        <taxon>Vitis</taxon>
    </lineage>
</organism>
<protein>
    <submittedName>
        <fullName evidence="1">Uncharacterized protein</fullName>
    </submittedName>
</protein>
<dbReference type="AlphaFoldDB" id="A5AHJ2"/>
<evidence type="ECO:0000313" key="1">
    <source>
        <dbReference type="EMBL" id="CAN80073.1"/>
    </source>
</evidence>
<proteinExistence type="predicted"/>
<reference evidence="1" key="1">
    <citation type="journal article" date="2007" name="PLoS ONE">
        <title>The first genome sequence of an elite grapevine cultivar (Pinot noir Vitis vinifera L.): coping with a highly heterozygous genome.</title>
        <authorList>
            <person name="Velasco R."/>
            <person name="Zharkikh A."/>
            <person name="Troggio M."/>
            <person name="Cartwright D.A."/>
            <person name="Cestaro A."/>
            <person name="Pruss D."/>
            <person name="Pindo M."/>
            <person name="FitzGerald L.M."/>
            <person name="Vezzulli S."/>
            <person name="Reid J."/>
            <person name="Malacarne G."/>
            <person name="Iliev D."/>
            <person name="Coppola G."/>
            <person name="Wardell B."/>
            <person name="Micheletti D."/>
            <person name="Macalma T."/>
            <person name="Facci M."/>
            <person name="Mitchell J.T."/>
            <person name="Perazzolli M."/>
            <person name="Eldredge G."/>
            <person name="Gatto P."/>
            <person name="Oyzerski R."/>
            <person name="Moretto M."/>
            <person name="Gutin N."/>
            <person name="Stefanini M."/>
            <person name="Chen Y."/>
            <person name="Segala C."/>
            <person name="Davenport C."/>
            <person name="Dematte L."/>
            <person name="Mraz A."/>
            <person name="Battilana J."/>
            <person name="Stormo K."/>
            <person name="Costa F."/>
            <person name="Tao Q."/>
            <person name="Si-Ammour A."/>
            <person name="Harkins T."/>
            <person name="Lackey A."/>
            <person name="Perbost C."/>
            <person name="Taillon B."/>
            <person name="Stella A."/>
            <person name="Solovyev V."/>
            <person name="Fawcett J.A."/>
            <person name="Sterck L."/>
            <person name="Vandepoele K."/>
            <person name="Grando S.M."/>
            <person name="Toppo S."/>
            <person name="Moser C."/>
            <person name="Lanchbury J."/>
            <person name="Bogden R."/>
            <person name="Skolnick M."/>
            <person name="Sgaramella V."/>
            <person name="Bhatnagar S.K."/>
            <person name="Fontana P."/>
            <person name="Gutin A."/>
            <person name="Van de Peer Y."/>
            <person name="Salamini F."/>
            <person name="Viola R."/>
        </authorList>
    </citation>
    <scope>NUCLEOTIDE SEQUENCE</scope>
</reference>
<accession>A5AHJ2</accession>
<gene>
    <name evidence="1" type="ORF">VITISV_023555</name>
</gene>
<dbReference type="EMBL" id="AM426936">
    <property type="protein sequence ID" value="CAN80073.1"/>
    <property type="molecule type" value="Genomic_DNA"/>
</dbReference>
<sequence length="179" mass="19759">MSNGDFGGGFLADFGEGFIIDFRRRYLPIISGGFPTIMSPQDWVTIMDANLVTLTEKGMKYRISIEISGPHIVTVDGGSGRKLIDSEGDVKTSHGKILQGSKCLAIGSGISRWTAVMKSKRISRAHWSGDFLGVKYVGAMMEFPNVLVLREKKSTIYTKRFNAKEIAENSKVFERESLG</sequence>